<keyword evidence="1" id="KW-0472">Membrane</keyword>
<evidence type="ECO:0000313" key="2">
    <source>
        <dbReference type="EMBL" id="MBD8065777.1"/>
    </source>
</evidence>
<protein>
    <submittedName>
        <fullName evidence="2">Uncharacterized protein</fullName>
    </submittedName>
</protein>
<keyword evidence="3" id="KW-1185">Reference proteome</keyword>
<comment type="caution">
    <text evidence="2">The sequence shown here is derived from an EMBL/GenBank/DDBJ whole genome shotgun (WGS) entry which is preliminary data.</text>
</comment>
<dbReference type="RefSeq" id="WP_191774926.1">
    <property type="nucleotide sequence ID" value="NZ_JACYFU010000002.1"/>
</dbReference>
<name>A0A927ITD9_9HYPH</name>
<keyword evidence="1" id="KW-1133">Transmembrane helix</keyword>
<accession>A0A927ITD9</accession>
<dbReference type="Proteomes" id="UP000654108">
    <property type="component" value="Unassembled WGS sequence"/>
</dbReference>
<keyword evidence="1" id="KW-0812">Transmembrane</keyword>
<evidence type="ECO:0000256" key="1">
    <source>
        <dbReference type="SAM" id="Phobius"/>
    </source>
</evidence>
<feature type="transmembrane region" description="Helical" evidence="1">
    <location>
        <begin position="6"/>
        <end position="28"/>
    </location>
</feature>
<gene>
    <name evidence="2" type="ORF">IC608_09845</name>
</gene>
<organism evidence="2 3">
    <name type="scientific">Devosia oryzisoli</name>
    <dbReference type="NCBI Taxonomy" id="2774138"/>
    <lineage>
        <taxon>Bacteria</taxon>
        <taxon>Pseudomonadati</taxon>
        <taxon>Pseudomonadota</taxon>
        <taxon>Alphaproteobacteria</taxon>
        <taxon>Hyphomicrobiales</taxon>
        <taxon>Devosiaceae</taxon>
        <taxon>Devosia</taxon>
    </lineage>
</organism>
<sequence length="57" mass="6576">MDLSPYIWLIAVTVGVVILGAVMSYGLLRNRRRTLAEKVLTEVETKREYAREDADHR</sequence>
<dbReference type="EMBL" id="JACYFU010000002">
    <property type="protein sequence ID" value="MBD8065777.1"/>
    <property type="molecule type" value="Genomic_DNA"/>
</dbReference>
<dbReference type="AlphaFoldDB" id="A0A927ITD9"/>
<reference evidence="2" key="1">
    <citation type="submission" date="2020-09" db="EMBL/GenBank/DDBJ databases">
        <title>Genome seq and assembly of Devosia sp.</title>
        <authorList>
            <person name="Chhetri G."/>
        </authorList>
    </citation>
    <scope>NUCLEOTIDE SEQUENCE</scope>
    <source>
        <strain evidence="2">PTR5</strain>
    </source>
</reference>
<proteinExistence type="predicted"/>
<evidence type="ECO:0000313" key="3">
    <source>
        <dbReference type="Proteomes" id="UP000654108"/>
    </source>
</evidence>